<evidence type="ECO:0000313" key="4">
    <source>
        <dbReference type="EMBL" id="AKI81428.1"/>
    </source>
</evidence>
<keyword evidence="5" id="KW-1185">Reference proteome</keyword>
<accession>A0A0G2Y4V2</accession>
<dbReference type="OrthoDB" id="24587at10239"/>
<name>A0A0G2Y4V2_MIMIV</name>
<dbReference type="EMBL" id="KM982403">
    <property type="protein sequence ID" value="AKI81428.1"/>
    <property type="molecule type" value="Genomic_DNA"/>
</dbReference>
<reference evidence="7 8" key="3">
    <citation type="submission" date="2014-10" db="EMBL/GenBank/DDBJ databases">
        <title>Pan-genome analysis of Brazilian lineage A amoebal mimiviruses.</title>
        <authorList>
            <person name="Assis F.L."/>
            <person name="Abrahao J.S."/>
            <person name="Kroon E.G."/>
            <person name="Dornas F.P."/>
            <person name="Andrade K.R."/>
            <person name="Borato P.V.M."/>
            <person name="Pilotto M.R."/>
            <person name="Benamar S."/>
            <person name="LaScola B."/>
            <person name="Colson P."/>
        </authorList>
    </citation>
    <scope>NUCLEOTIDE SEQUENCE [LARGE SCALE GENOMIC DNA]</scope>
    <source>
        <strain evidence="4 8">Amazonia</strain>
        <strain evidence="3 7">Oyster</strain>
    </source>
</reference>
<dbReference type="GeneID" id="9925409"/>
<evidence type="ECO:0000313" key="3">
    <source>
        <dbReference type="EMBL" id="AKI79539.1"/>
    </source>
</evidence>
<evidence type="ECO:0000313" key="5">
    <source>
        <dbReference type="Proteomes" id="UP000201519"/>
    </source>
</evidence>
<evidence type="ECO:0000313" key="6">
    <source>
        <dbReference type="Proteomes" id="UP000240552"/>
    </source>
</evidence>
<dbReference type="EMBL" id="HQ336222">
    <property type="protein sequence ID" value="ADO18832.1"/>
    <property type="molecule type" value="Genomic_DNA"/>
</dbReference>
<evidence type="ECO:0000313" key="8">
    <source>
        <dbReference type="Proteomes" id="UP000274448"/>
    </source>
</evidence>
<dbReference type="EMBL" id="KM982401">
    <property type="protein sequence ID" value="AKI79539.1"/>
    <property type="molecule type" value="Genomic_DNA"/>
</dbReference>
<protein>
    <submittedName>
        <fullName evidence="2">Uncharacterized protein R752</fullName>
    </submittedName>
</protein>
<dbReference type="Proteomes" id="UP000201519">
    <property type="component" value="Segment"/>
</dbReference>
<dbReference type="RefSeq" id="YP_003987281.1">
    <property type="nucleotide sequence ID" value="NC_014649.1"/>
</dbReference>
<accession>E3W061</accession>
<reference evidence="1 5" key="2">
    <citation type="journal article" date="2011" name="Virol. J.">
        <title>Breaking the 1000-gene barrier for Mimivirus using ultra-deep genome and transcriptome sequencing.</title>
        <authorList>
            <person name="Legendre M."/>
            <person name="Santini S."/>
            <person name="Rico A."/>
            <person name="Abergel C."/>
            <person name="Claverie J.M."/>
        </authorList>
    </citation>
    <scope>NUCLEOTIDE SEQUENCE [LARGE SCALE GENOMIC DNA]</scope>
</reference>
<sequence>MDSWNCTYCGLEDCDHLNSVVVPKQTNTYWPEPESHKLLQENDLFVISGIDCSFRIDKNVVPKNSILFSKMTSQCFTGTNRFDLPLSQGAMKFIYWFFFDEISKNEIVYKSEFCWIDPISENNQNKVHYINEKDLEYICFAETIKHIYSDMLISDDSDLLTVPKVHGFLCPTRAFVRVLSEYLCFPHRLEKFAMISLEQDRNETRKIHQRIMRTY</sequence>
<gene>
    <name evidence="1" type="primary">R752</name>
    <name evidence="2" type="ORF">MIMI_R752</name>
</gene>
<evidence type="ECO:0000313" key="2">
    <source>
        <dbReference type="EMBL" id="AEJ34995.1"/>
    </source>
</evidence>
<dbReference type="EMBL" id="JN036606">
    <property type="protein sequence ID" value="AEJ34995.1"/>
    <property type="molecule type" value="Genomic_DNA"/>
</dbReference>
<organism evidence="1 5">
    <name type="scientific">Acanthamoeba polyphaga mimivirus</name>
    <name type="common">APMV</name>
    <dbReference type="NCBI Taxonomy" id="212035"/>
    <lineage>
        <taxon>Viruses</taxon>
        <taxon>Varidnaviria</taxon>
        <taxon>Bamfordvirae</taxon>
        <taxon>Nucleocytoviricota</taxon>
        <taxon>Megaviricetes</taxon>
        <taxon>Imitervirales</taxon>
        <taxon>Mimiviridae</taxon>
        <taxon>Megamimivirinae</taxon>
        <taxon>Mimivirus</taxon>
        <taxon>Mimivirus bradfordmassiliense</taxon>
    </lineage>
</organism>
<evidence type="ECO:0000313" key="7">
    <source>
        <dbReference type="Proteomes" id="UP000241474"/>
    </source>
</evidence>
<evidence type="ECO:0000313" key="1">
    <source>
        <dbReference type="EMBL" id="ADO18832.1"/>
    </source>
</evidence>
<proteinExistence type="predicted"/>
<dbReference type="KEGG" id="vg:9925409"/>
<reference evidence="2 6" key="1">
    <citation type="journal article" date="2011" name="Proc. Natl. Acad. Sci. U.S.A.">
        <title>Mimivirus shows dramatic genome reduction after intraamoebal culture.</title>
        <authorList>
            <person name="Boyer M."/>
            <person name="Azza S."/>
            <person name="Barrassi L."/>
            <person name="Klose T."/>
            <person name="Campocasso A."/>
            <person name="Pagnier I."/>
            <person name="Fournous G."/>
            <person name="Borg A."/>
            <person name="Robert C."/>
            <person name="Zhang X."/>
            <person name="Desnues C."/>
            <person name="Henrissat B."/>
            <person name="Rossmann M.G."/>
            <person name="La Scola B."/>
            <person name="Raoult D."/>
        </authorList>
    </citation>
    <scope>NUCLEOTIDE SEQUENCE [LARGE SCALE GENOMIC DNA]</scope>
    <source>
        <strain evidence="2">M4</strain>
    </source>
</reference>
<organismHost>
    <name type="scientific">Acanthamoeba polyphaga</name>
    <name type="common">Amoeba</name>
    <dbReference type="NCBI Taxonomy" id="5757"/>
</organismHost>
<dbReference type="Proteomes" id="UP000240552">
    <property type="component" value="Segment"/>
</dbReference>
<dbReference type="Proteomes" id="UP000274448">
    <property type="component" value="Segment"/>
</dbReference>
<dbReference type="Proteomes" id="UP000241474">
    <property type="component" value="Segment"/>
</dbReference>